<protein>
    <recommendedName>
        <fullName evidence="4">Nucleotide-diphospho-sugar transferase</fullName>
    </recommendedName>
</protein>
<dbReference type="PANTHER" id="PTHR11183">
    <property type="entry name" value="GLYCOGENIN SUBFAMILY MEMBER"/>
    <property type="match status" value="1"/>
</dbReference>
<dbReference type="GO" id="GO:0016757">
    <property type="term" value="F:glycosyltransferase activity"/>
    <property type="evidence" value="ECO:0007669"/>
    <property type="project" value="InterPro"/>
</dbReference>
<accession>A0A9W4XFH7</accession>
<dbReference type="OrthoDB" id="2014201at2759"/>
<evidence type="ECO:0000313" key="3">
    <source>
        <dbReference type="Proteomes" id="UP001152607"/>
    </source>
</evidence>
<proteinExistence type="predicted"/>
<dbReference type="InterPro" id="IPR050587">
    <property type="entry name" value="GNT1/Glycosyltrans_8"/>
</dbReference>
<keyword evidence="3" id="KW-1185">Reference proteome</keyword>
<dbReference type="Pfam" id="PF01501">
    <property type="entry name" value="Glyco_transf_8"/>
    <property type="match status" value="1"/>
</dbReference>
<organism evidence="2 3">
    <name type="scientific">Periconia digitata</name>
    <dbReference type="NCBI Taxonomy" id="1303443"/>
    <lineage>
        <taxon>Eukaryota</taxon>
        <taxon>Fungi</taxon>
        <taxon>Dikarya</taxon>
        <taxon>Ascomycota</taxon>
        <taxon>Pezizomycotina</taxon>
        <taxon>Dothideomycetes</taxon>
        <taxon>Pleosporomycetidae</taxon>
        <taxon>Pleosporales</taxon>
        <taxon>Massarineae</taxon>
        <taxon>Periconiaceae</taxon>
        <taxon>Periconia</taxon>
    </lineage>
</organism>
<dbReference type="SUPFAM" id="SSF53448">
    <property type="entry name" value="Nucleotide-diphospho-sugar transferases"/>
    <property type="match status" value="1"/>
</dbReference>
<dbReference type="Gene3D" id="3.90.550.10">
    <property type="entry name" value="Spore Coat Polysaccharide Biosynthesis Protein SpsA, Chain A"/>
    <property type="match status" value="1"/>
</dbReference>
<keyword evidence="1" id="KW-0732">Signal</keyword>
<feature type="chain" id="PRO_5040778929" description="Nucleotide-diphospho-sugar transferase" evidence="1">
    <location>
        <begin position="25"/>
        <end position="348"/>
    </location>
</feature>
<comment type="caution">
    <text evidence="2">The sequence shown here is derived from an EMBL/GenBank/DDBJ whole genome shotgun (WGS) entry which is preliminary data.</text>
</comment>
<dbReference type="AlphaFoldDB" id="A0A9W4XFH7"/>
<dbReference type="InterPro" id="IPR002495">
    <property type="entry name" value="Glyco_trans_8"/>
</dbReference>
<dbReference type="EMBL" id="CAOQHR010000002">
    <property type="protein sequence ID" value="CAI6305459.1"/>
    <property type="molecule type" value="Genomic_DNA"/>
</dbReference>
<gene>
    <name evidence="2" type="ORF">PDIGIT_LOCUS3005</name>
</gene>
<evidence type="ECO:0000256" key="1">
    <source>
        <dbReference type="SAM" id="SignalP"/>
    </source>
</evidence>
<dbReference type="Proteomes" id="UP001152607">
    <property type="component" value="Unassembled WGS sequence"/>
</dbReference>
<sequence>MTPLYFRSFVLSACALLIFFFLAATPHSNIVRQSTSTFAKTREWIRNDQRERLAYATFLTGTQANLDNITATESTLRDDKYFTAARLLGYHLMHKPATRTRINIPFIVMVTSSVPTVEVDRLRKDGAIIVVVDSQPTGEWFHPNTARWNDVMTKLRLWQLENYDRVVFLDVDSALTGSLDGVFDDAGAKLVSTVPNPQSPLDVETESAIPEMFLMASAPETKRHHEFPPIRKDYIHGPDYFNAGFFIFSPSHMLHAHYTSLTSNITTPKFKTGCPEQNLLNYAHRRNGPMPWTNLDPKWNIILANKNDVEKGAVSMHLKWWEAKGLSQWFDREIAEMEGYYFAMDERE</sequence>
<name>A0A9W4XFH7_9PLEO</name>
<feature type="signal peptide" evidence="1">
    <location>
        <begin position="1"/>
        <end position="24"/>
    </location>
</feature>
<evidence type="ECO:0000313" key="2">
    <source>
        <dbReference type="EMBL" id="CAI6305459.1"/>
    </source>
</evidence>
<reference evidence="2" key="1">
    <citation type="submission" date="2023-01" db="EMBL/GenBank/DDBJ databases">
        <authorList>
            <person name="Van Ghelder C."/>
            <person name="Rancurel C."/>
        </authorList>
    </citation>
    <scope>NUCLEOTIDE SEQUENCE</scope>
    <source>
        <strain evidence="2">CNCM I-4278</strain>
    </source>
</reference>
<evidence type="ECO:0008006" key="4">
    <source>
        <dbReference type="Google" id="ProtNLM"/>
    </source>
</evidence>
<dbReference type="InterPro" id="IPR029044">
    <property type="entry name" value="Nucleotide-diphossugar_trans"/>
</dbReference>